<sequence>MDSPPHLPGPSLPPTRAHDLPPAAERVAKAISRVGRASFWGHLVAAAVMVALLGLAIISRSIDDGDRTLWVGLSLVTAIASFITVLLAIWLAFQLIRSAKRLALPYMEPTPRPDDISQRVALTFQVSFIGLGIGLFGTELSAVSLLAKTLTHPQGAALYSPDSTLRVLDVMVILINGGLALTHFCGLAAYGWLQQKVLVKSS</sequence>
<dbReference type="EMBL" id="JTHE02000003">
    <property type="protein sequence ID" value="NEV69487.1"/>
    <property type="molecule type" value="Genomic_DNA"/>
</dbReference>
<protein>
    <submittedName>
        <fullName evidence="1">DUF3611 family protein</fullName>
    </submittedName>
</protein>
<comment type="caution">
    <text evidence="1">The sequence shown here is derived from an EMBL/GenBank/DDBJ whole genome shotgun (WGS) entry which is preliminary data.</text>
</comment>
<dbReference type="AlphaFoldDB" id="A0A0C1V9Y6"/>
<accession>A0A0C1V9Y6</accession>
<evidence type="ECO:0000313" key="1">
    <source>
        <dbReference type="EMBL" id="NEV69487.1"/>
    </source>
</evidence>
<name>A0A0C1V9Y6_9CYAN</name>
<proteinExistence type="predicted"/>
<dbReference type="InterPro" id="IPR022051">
    <property type="entry name" value="DUF3611"/>
</dbReference>
<reference evidence="1" key="1">
    <citation type="submission" date="2014-11" db="EMBL/GenBank/DDBJ databases">
        <authorList>
            <person name="Malar M.C."/>
            <person name="Sen D."/>
            <person name="Tripathy S."/>
        </authorList>
    </citation>
    <scope>NUCLEOTIDE SEQUENCE</scope>
    <source>
        <strain evidence="1">BDU141951</strain>
    </source>
</reference>
<reference evidence="1" key="2">
    <citation type="journal article" date="2015" name="Genome Announc.">
        <title>Draft Genome Sequence of Filamentous Marine Cyanobacterium Lyngbya confervoides Strain BDU141951.</title>
        <authorList>
            <person name="Chandrababunaidu M.M."/>
            <person name="Sen D."/>
            <person name="Tripathy S."/>
        </authorList>
    </citation>
    <scope>NUCLEOTIDE SEQUENCE</scope>
    <source>
        <strain evidence="1">BDU141951</strain>
    </source>
</reference>
<organism evidence="1">
    <name type="scientific">Lyngbya confervoides BDU141951</name>
    <dbReference type="NCBI Taxonomy" id="1574623"/>
    <lineage>
        <taxon>Bacteria</taxon>
        <taxon>Bacillati</taxon>
        <taxon>Cyanobacteriota</taxon>
        <taxon>Cyanophyceae</taxon>
        <taxon>Oscillatoriophycideae</taxon>
        <taxon>Oscillatoriales</taxon>
        <taxon>Microcoleaceae</taxon>
        <taxon>Lyngbya</taxon>
    </lineage>
</organism>
<reference evidence="1" key="3">
    <citation type="submission" date="2020-02" db="EMBL/GenBank/DDBJ databases">
        <authorList>
            <person name="Sarangi A.N."/>
            <person name="Ghosh S."/>
            <person name="Mukherjee M."/>
            <person name="Tripathy S."/>
        </authorList>
    </citation>
    <scope>NUCLEOTIDE SEQUENCE</scope>
    <source>
        <strain evidence="1">BDU141951</strain>
    </source>
</reference>
<gene>
    <name evidence="1" type="ORF">QQ91_020530</name>
</gene>
<dbReference type="Pfam" id="PF12263">
    <property type="entry name" value="DUF3611"/>
    <property type="match status" value="1"/>
</dbReference>